<dbReference type="SUPFAM" id="SSF53335">
    <property type="entry name" value="S-adenosyl-L-methionine-dependent methyltransferases"/>
    <property type="match status" value="1"/>
</dbReference>
<proteinExistence type="predicted"/>
<evidence type="ECO:0008006" key="4">
    <source>
        <dbReference type="Google" id="ProtNLM"/>
    </source>
</evidence>
<feature type="region of interest" description="Disordered" evidence="1">
    <location>
        <begin position="830"/>
        <end position="852"/>
    </location>
</feature>
<evidence type="ECO:0000256" key="1">
    <source>
        <dbReference type="SAM" id="MobiDB-lite"/>
    </source>
</evidence>
<dbReference type="InterPro" id="IPR021829">
    <property type="entry name" value="DUF3419"/>
</dbReference>
<organism evidence="2 3">
    <name type="scientific">Drechmeria coniospora</name>
    <name type="common">Nematophagous fungus</name>
    <name type="synonym">Meria coniospora</name>
    <dbReference type="NCBI Taxonomy" id="98403"/>
    <lineage>
        <taxon>Eukaryota</taxon>
        <taxon>Fungi</taxon>
        <taxon>Dikarya</taxon>
        <taxon>Ascomycota</taxon>
        <taxon>Pezizomycotina</taxon>
        <taxon>Sordariomycetes</taxon>
        <taxon>Hypocreomycetidae</taxon>
        <taxon>Hypocreales</taxon>
        <taxon>Ophiocordycipitaceae</taxon>
        <taxon>Drechmeria</taxon>
    </lineage>
</organism>
<name>A0A151GI81_DRECN</name>
<dbReference type="InterPro" id="IPR029063">
    <property type="entry name" value="SAM-dependent_MTases_sf"/>
</dbReference>
<keyword evidence="3" id="KW-1185">Reference proteome</keyword>
<dbReference type="GeneID" id="63716400"/>
<dbReference type="Proteomes" id="UP000076580">
    <property type="component" value="Chromosome 02"/>
</dbReference>
<dbReference type="STRING" id="98403.A0A151GI81"/>
<gene>
    <name evidence="2" type="ORF">DCS_03757</name>
</gene>
<dbReference type="PANTHER" id="PTHR47473">
    <property type="entry name" value="BTA1P"/>
    <property type="match status" value="1"/>
</dbReference>
<evidence type="ECO:0000313" key="2">
    <source>
        <dbReference type="EMBL" id="KYK56751.1"/>
    </source>
</evidence>
<dbReference type="PANTHER" id="PTHR47473:SF1">
    <property type="entry name" value="METHYLTRANSFERASE DOMAIN-CONTAINING PROTEIN"/>
    <property type="match status" value="1"/>
</dbReference>
<dbReference type="Pfam" id="PF13489">
    <property type="entry name" value="Methyltransf_23"/>
    <property type="match status" value="1"/>
</dbReference>
<evidence type="ECO:0000313" key="3">
    <source>
        <dbReference type="Proteomes" id="UP000076580"/>
    </source>
</evidence>
<dbReference type="Gene3D" id="3.40.50.150">
    <property type="entry name" value="Vaccinia Virus protein VP39"/>
    <property type="match status" value="1"/>
</dbReference>
<protein>
    <recommendedName>
        <fullName evidence="4">Betaine lipid synthase</fullName>
    </recommendedName>
</protein>
<dbReference type="AlphaFoldDB" id="A0A151GI81"/>
<dbReference type="RefSeq" id="XP_040656103.1">
    <property type="nucleotide sequence ID" value="XM_040801070.1"/>
</dbReference>
<accession>A0A151GI81</accession>
<sequence>MATHYDVLAPFSVEIRPLFAWLALSPPLTALCLSRLSKSKRDEPEISSFVKSFLLFFYPTFIKSHQGDAECNQQDALESFYKMQACAYDATRKLLLRGREEMLALVAAQLESRNETTEAATRSRTERIWVDIGGGTGWNIEAMAKFVHVPTFFSRIYLVDLSPSLCDVARRRFARLGWENVTVVCEDARQFRLDKYEAGANKDGGMGLNATQTPALGNVEKQRLGHGGADLVTLSYSLSMIPDYYAAIDSVASLLAPHGLVAAVDFYVQNGIDYSFRNYTGGALRRHVNALSRIFWRAWFEFDRVGLEPARRDYLEYKFGTIASLNCRNRQLGYVPFYLWLGCRKKPFSPSSLAHEIVQRIDALATESPCLYPLNQPINQGVALTRGVPRSAAPEIRSKGFVCAVKNLSANVPLPSCYYQNHHWRIYYDDQLRKHTQFNNQYIYAFTWEDARVDERLLKLGPDDKVLAIGSAGDNIFSYLAQGPARVHAVDVNPTQNHLLELKAASYTVLSYEDFWMLFGHGKHPNFRHLLLTKLSSHLSSRALQFWFDNVHVFQNADGHGLYGTGGSRHALRLVRWLLQLFGLQNEVVRLLEAKTLNEQREIWRQKIRPVLLSKLVCKLIVSQQSFLWNALGVPKNQLDIIEADHARSSLAKGEKLPGKSCRSRAVWHYMVNTLDPVAEETHISSDNPYYYVCLAGKFSLKCPPEYLRPETHAKLSRPRALDGLRIHTDELEEVIARISPETLTVAVVMDSMDWLDAGSQAAVQQVRKLNRALKTGGRVLLRSSALSPWYIGVFESNGFTAKRHAGRLEGECIDRVNMYASCWMCTKGEHLPPPSPPPPHIDRTVAPKLRV</sequence>
<dbReference type="CDD" id="cd02440">
    <property type="entry name" value="AdoMet_MTases"/>
    <property type="match status" value="1"/>
</dbReference>
<reference evidence="2 3" key="1">
    <citation type="journal article" date="2016" name="Sci. Rep.">
        <title>Insights into Adaptations to a Near-Obligate Nematode Endoparasitic Lifestyle from the Finished Genome of Drechmeria coniospora.</title>
        <authorList>
            <person name="Zhang L."/>
            <person name="Zhou Z."/>
            <person name="Guo Q."/>
            <person name="Fokkens L."/>
            <person name="Miskei M."/>
            <person name="Pocsi I."/>
            <person name="Zhang W."/>
            <person name="Chen M."/>
            <person name="Wang L."/>
            <person name="Sun Y."/>
            <person name="Donzelli B.G."/>
            <person name="Gibson D.M."/>
            <person name="Nelson D.R."/>
            <person name="Luo J.G."/>
            <person name="Rep M."/>
            <person name="Liu H."/>
            <person name="Yang S."/>
            <person name="Wang J."/>
            <person name="Krasnoff S.B."/>
            <person name="Xu Y."/>
            <person name="Molnar I."/>
            <person name="Lin M."/>
        </authorList>
    </citation>
    <scope>NUCLEOTIDE SEQUENCE [LARGE SCALE GENOMIC DNA]</scope>
    <source>
        <strain evidence="2 3">ARSEF 6962</strain>
    </source>
</reference>
<dbReference type="EMBL" id="LAYC01000002">
    <property type="protein sequence ID" value="KYK56751.1"/>
    <property type="molecule type" value="Genomic_DNA"/>
</dbReference>
<dbReference type="Pfam" id="PF11899">
    <property type="entry name" value="DUF3419"/>
    <property type="match status" value="1"/>
</dbReference>
<comment type="caution">
    <text evidence="2">The sequence shown here is derived from an EMBL/GenBank/DDBJ whole genome shotgun (WGS) entry which is preliminary data.</text>
</comment>
<dbReference type="InParanoid" id="A0A151GI81"/>